<comment type="caution">
    <text evidence="4">The sequence shown here is derived from an EMBL/GenBank/DDBJ whole genome shotgun (WGS) entry which is preliminary data.</text>
</comment>
<organism evidence="4 5">
    <name type="scientific">Marinomonas balearica</name>
    <dbReference type="NCBI Taxonomy" id="491947"/>
    <lineage>
        <taxon>Bacteria</taxon>
        <taxon>Pseudomonadati</taxon>
        <taxon>Pseudomonadota</taxon>
        <taxon>Gammaproteobacteria</taxon>
        <taxon>Oceanospirillales</taxon>
        <taxon>Oceanospirillaceae</taxon>
        <taxon>Marinomonas</taxon>
    </lineage>
</organism>
<dbReference type="AlphaFoldDB" id="A0A4R6M5Y2"/>
<dbReference type="Proteomes" id="UP000294656">
    <property type="component" value="Unassembled WGS sequence"/>
</dbReference>
<dbReference type="Pfam" id="PF08338">
    <property type="entry name" value="DUF1731"/>
    <property type="match status" value="1"/>
</dbReference>
<evidence type="ECO:0008006" key="6">
    <source>
        <dbReference type="Google" id="ProtNLM"/>
    </source>
</evidence>
<dbReference type="NCBIfam" id="TIGR01777">
    <property type="entry name" value="yfcH"/>
    <property type="match status" value="1"/>
</dbReference>
<dbReference type="InterPro" id="IPR013549">
    <property type="entry name" value="DUF1731"/>
</dbReference>
<dbReference type="InterPro" id="IPR010099">
    <property type="entry name" value="SDR39U1"/>
</dbReference>
<proteinExistence type="inferred from homology"/>
<dbReference type="RefSeq" id="WP_133504273.1">
    <property type="nucleotide sequence ID" value="NZ_SNXC01000013.1"/>
</dbReference>
<accession>A0A4R6M5Y2</accession>
<dbReference type="SUPFAM" id="SSF51735">
    <property type="entry name" value="NAD(P)-binding Rossmann-fold domains"/>
    <property type="match status" value="1"/>
</dbReference>
<feature type="domain" description="NAD-dependent epimerase/dehydratase" evidence="2">
    <location>
        <begin position="3"/>
        <end position="210"/>
    </location>
</feature>
<evidence type="ECO:0000313" key="5">
    <source>
        <dbReference type="Proteomes" id="UP000294656"/>
    </source>
</evidence>
<keyword evidence="5" id="KW-1185">Reference proteome</keyword>
<dbReference type="InterPro" id="IPR036291">
    <property type="entry name" value="NAD(P)-bd_dom_sf"/>
</dbReference>
<evidence type="ECO:0000259" key="2">
    <source>
        <dbReference type="Pfam" id="PF01370"/>
    </source>
</evidence>
<dbReference type="Gene3D" id="3.40.50.720">
    <property type="entry name" value="NAD(P)-binding Rossmann-like Domain"/>
    <property type="match status" value="1"/>
</dbReference>
<evidence type="ECO:0000313" key="4">
    <source>
        <dbReference type="EMBL" id="TDO96771.1"/>
    </source>
</evidence>
<dbReference type="EMBL" id="SNXC01000013">
    <property type="protein sequence ID" value="TDO96771.1"/>
    <property type="molecule type" value="Genomic_DNA"/>
</dbReference>
<feature type="domain" description="DUF1731" evidence="3">
    <location>
        <begin position="246"/>
        <end position="291"/>
    </location>
</feature>
<dbReference type="InterPro" id="IPR001509">
    <property type="entry name" value="Epimerase_deHydtase"/>
</dbReference>
<sequence length="307" mass="33447">MNVLITGCTGFVGGKLIDTLINSSTFSDSVTLYGLVRREPSKSLNHIKTVTMDQLSDLQIDTLINLAGEPIAAKRWSPSRKAALRSSRTTVTETLYKSLKHPPKTVISMSAVGYYGNHESTQFKEATPSNGGFTYQLCDEWEKAALAFESKGSRVCIFRLGVVLGNGGALKQMLIPYTLGLGGKIGAGMQGFPWIHIDDVCNAVLKAIESEQYTGAINLVAPEQVTQHQFATNFARSLNRPSVLPTPSILLQMLLGEMSELLTKGQFVVPEKLTQLGFQYQYPRIEAALKACAEELSVFTSTQSKGC</sequence>
<dbReference type="PANTHER" id="PTHR11092">
    <property type="entry name" value="SUGAR NUCLEOTIDE EPIMERASE RELATED"/>
    <property type="match status" value="1"/>
</dbReference>
<name>A0A4R6M5Y2_9GAMM</name>
<comment type="similarity">
    <text evidence="1">Belongs to the NAD(P)-dependent epimerase/dehydratase family. SDR39U1 subfamily.</text>
</comment>
<evidence type="ECO:0000256" key="1">
    <source>
        <dbReference type="ARBA" id="ARBA00009353"/>
    </source>
</evidence>
<gene>
    <name evidence="4" type="ORF">DFP79_2539</name>
</gene>
<dbReference type="Pfam" id="PF01370">
    <property type="entry name" value="Epimerase"/>
    <property type="match status" value="1"/>
</dbReference>
<dbReference type="OrthoDB" id="9801773at2"/>
<dbReference type="PANTHER" id="PTHR11092:SF0">
    <property type="entry name" value="EPIMERASE FAMILY PROTEIN SDR39U1"/>
    <property type="match status" value="1"/>
</dbReference>
<evidence type="ECO:0000259" key="3">
    <source>
        <dbReference type="Pfam" id="PF08338"/>
    </source>
</evidence>
<protein>
    <recommendedName>
        <fullName evidence="6">TIGR01777 family protein</fullName>
    </recommendedName>
</protein>
<reference evidence="4 5" key="1">
    <citation type="submission" date="2019-03" db="EMBL/GenBank/DDBJ databases">
        <title>Genomic Encyclopedia of Type Strains, Phase III (KMG-III): the genomes of soil and plant-associated and newly described type strains.</title>
        <authorList>
            <person name="Whitman W."/>
        </authorList>
    </citation>
    <scope>NUCLEOTIDE SEQUENCE [LARGE SCALE GENOMIC DNA]</scope>
    <source>
        <strain evidence="4 5">CECT 7378</strain>
    </source>
</reference>